<feature type="domain" description="THUMP-like" evidence="3">
    <location>
        <begin position="354"/>
        <end position="426"/>
    </location>
</feature>
<dbReference type="OrthoDB" id="9810570at2"/>
<dbReference type="AlphaFoldDB" id="A0A1C6RR50"/>
<dbReference type="InterPro" id="IPR029063">
    <property type="entry name" value="SAM-dependent_MTases_sf"/>
</dbReference>
<dbReference type="InterPro" id="IPR041497">
    <property type="entry name" value="Thump-like"/>
</dbReference>
<dbReference type="Gene3D" id="3.40.50.150">
    <property type="entry name" value="Vaccinia Virus protein VP39"/>
    <property type="match status" value="1"/>
</dbReference>
<evidence type="ECO:0000259" key="2">
    <source>
        <dbReference type="Pfam" id="PF13649"/>
    </source>
</evidence>
<evidence type="ECO:0000313" key="5">
    <source>
        <dbReference type="Proteomes" id="UP000199699"/>
    </source>
</evidence>
<dbReference type="Pfam" id="PF18096">
    <property type="entry name" value="Thump_like"/>
    <property type="match status" value="1"/>
</dbReference>
<accession>A0A1C6RR50</accession>
<dbReference type="PANTHER" id="PTHR14741">
    <property type="entry name" value="S-ADENOSYLMETHIONINE-DEPENDENT METHYLTRANSFERASE RELATED"/>
    <property type="match status" value="1"/>
</dbReference>
<dbReference type="Proteomes" id="UP000199699">
    <property type="component" value="Unassembled WGS sequence"/>
</dbReference>
<dbReference type="GO" id="GO:0008168">
    <property type="term" value="F:methyltransferase activity"/>
    <property type="evidence" value="ECO:0007669"/>
    <property type="project" value="UniProtKB-KW"/>
</dbReference>
<evidence type="ECO:0000313" key="4">
    <source>
        <dbReference type="EMBL" id="SCL19603.1"/>
    </source>
</evidence>
<gene>
    <name evidence="4" type="ORF">GA0070616_1781</name>
</gene>
<evidence type="ECO:0000256" key="1">
    <source>
        <dbReference type="SAM" id="MobiDB-lite"/>
    </source>
</evidence>
<sequence>MNLEQLAELRTPEGAAALDAAARLAGGDPLTAAAALRSAGVPAGLAAAALTQAELRRRAAGKFGASAAGMFLTRAGLEQATRGVVARRRAERLRAAGVATLADLGCGLGADALAAARAGIRVYAVEADPVTAAMTAANVATAGLANLVTVKCGDATTVDVSGFDAVFCDPARRRAGTGRRIFDPNAYSPPWDFVTDLVRRLPRTVVKVAPGLDHALIPADTEAEWVSVDGDLVEAALWGGRLAEEPRRATVLPRTPAPHRGTPAPLGGTPAPHRGTTAEADAEPQPGNAVAHVLTGPGTDEAPVGPVRRYLYDPDPAVVRAHLVAELAAELGANLADPAIAYLYADVAAPTPYARCLEVTDVLPFSLKRLRSLLRERRVGRVEILKRGSALDPEQLRRDLRLSGDQPASLVLTRVAGAPTTLLCRPVP</sequence>
<reference evidence="4 5" key="1">
    <citation type="submission" date="2016-06" db="EMBL/GenBank/DDBJ databases">
        <authorList>
            <person name="Kjaerup R.B."/>
            <person name="Dalgaard T.S."/>
            <person name="Juul-Madsen H.R."/>
        </authorList>
    </citation>
    <scope>NUCLEOTIDE SEQUENCE [LARGE SCALE GENOMIC DNA]</scope>
    <source>
        <strain evidence="4 5">DSM 43818</strain>
    </source>
</reference>
<dbReference type="Pfam" id="PF13649">
    <property type="entry name" value="Methyltransf_25"/>
    <property type="match status" value="1"/>
</dbReference>
<dbReference type="InterPro" id="IPR041698">
    <property type="entry name" value="Methyltransf_25"/>
</dbReference>
<dbReference type="EMBL" id="FMHT01000003">
    <property type="protein sequence ID" value="SCL19603.1"/>
    <property type="molecule type" value="Genomic_DNA"/>
</dbReference>
<feature type="compositionally biased region" description="Low complexity" evidence="1">
    <location>
        <begin position="261"/>
        <end position="272"/>
    </location>
</feature>
<dbReference type="STRING" id="145857.GA0070616_1781"/>
<feature type="region of interest" description="Disordered" evidence="1">
    <location>
        <begin position="252"/>
        <end position="283"/>
    </location>
</feature>
<feature type="domain" description="Methyltransferase" evidence="2">
    <location>
        <begin position="103"/>
        <end position="168"/>
    </location>
</feature>
<keyword evidence="4" id="KW-0489">Methyltransferase</keyword>
<dbReference type="SUPFAM" id="SSF53335">
    <property type="entry name" value="S-adenosyl-L-methionine-dependent methyltransferases"/>
    <property type="match status" value="1"/>
</dbReference>
<keyword evidence="4" id="KW-0808">Transferase</keyword>
<protein>
    <submittedName>
        <fullName evidence="4">Methyltransferase domain-containing protein</fullName>
    </submittedName>
</protein>
<dbReference type="CDD" id="cd02440">
    <property type="entry name" value="AdoMet_MTases"/>
    <property type="match status" value="1"/>
</dbReference>
<dbReference type="PANTHER" id="PTHR14741:SF32">
    <property type="entry name" value="TRIMETHYLGUANOSINE SYNTHASE"/>
    <property type="match status" value="1"/>
</dbReference>
<dbReference type="GO" id="GO:0032259">
    <property type="term" value="P:methylation"/>
    <property type="evidence" value="ECO:0007669"/>
    <property type="project" value="UniProtKB-KW"/>
</dbReference>
<evidence type="ECO:0000259" key="3">
    <source>
        <dbReference type="Pfam" id="PF18096"/>
    </source>
</evidence>
<keyword evidence="5" id="KW-1185">Reference proteome</keyword>
<organism evidence="4 5">
    <name type="scientific">Micromonospora nigra</name>
    <dbReference type="NCBI Taxonomy" id="145857"/>
    <lineage>
        <taxon>Bacteria</taxon>
        <taxon>Bacillati</taxon>
        <taxon>Actinomycetota</taxon>
        <taxon>Actinomycetes</taxon>
        <taxon>Micromonosporales</taxon>
        <taxon>Micromonosporaceae</taxon>
        <taxon>Micromonospora</taxon>
    </lineage>
</organism>
<name>A0A1C6RR50_9ACTN</name>
<dbReference type="RefSeq" id="WP_091079145.1">
    <property type="nucleotide sequence ID" value="NZ_FMHT01000003.1"/>
</dbReference>
<proteinExistence type="predicted"/>